<dbReference type="Proteomes" id="UP000299102">
    <property type="component" value="Unassembled WGS sequence"/>
</dbReference>
<organism evidence="2 3">
    <name type="scientific">Eumeta variegata</name>
    <name type="common">Bagworm moth</name>
    <name type="synonym">Eumeta japonica</name>
    <dbReference type="NCBI Taxonomy" id="151549"/>
    <lineage>
        <taxon>Eukaryota</taxon>
        <taxon>Metazoa</taxon>
        <taxon>Ecdysozoa</taxon>
        <taxon>Arthropoda</taxon>
        <taxon>Hexapoda</taxon>
        <taxon>Insecta</taxon>
        <taxon>Pterygota</taxon>
        <taxon>Neoptera</taxon>
        <taxon>Endopterygota</taxon>
        <taxon>Lepidoptera</taxon>
        <taxon>Glossata</taxon>
        <taxon>Ditrysia</taxon>
        <taxon>Tineoidea</taxon>
        <taxon>Psychidae</taxon>
        <taxon>Oiketicinae</taxon>
        <taxon>Eumeta</taxon>
    </lineage>
</organism>
<dbReference type="AlphaFoldDB" id="A0A4C1XKZ3"/>
<sequence>MHSTSTANVTGRGRVARAPLWASTLFATSAVVCTGRNRTRLSIRGGLFRFSADEQNRESRGVEIECGTLIKIKSVTEIGIKIGTNIRIESKTEVESGIRIGSKISTDNRIESKTEVESGIRIGSKISIDNRIESKTEVESGIRIGSKISTDNRIDSKTEVESGIRSEVRSVPTTEARVRPRSRAGSDRNLLKSKLRSEAGPQSEQRVRQFGIKNNRRIRIENGVANAIMIWSVIVERMHSISKWMEPGGGR</sequence>
<evidence type="ECO:0000313" key="2">
    <source>
        <dbReference type="EMBL" id="GBP63194.1"/>
    </source>
</evidence>
<proteinExistence type="predicted"/>
<feature type="region of interest" description="Disordered" evidence="1">
    <location>
        <begin position="159"/>
        <end position="187"/>
    </location>
</feature>
<comment type="caution">
    <text evidence="2">The sequence shown here is derived from an EMBL/GenBank/DDBJ whole genome shotgun (WGS) entry which is preliminary data.</text>
</comment>
<dbReference type="EMBL" id="BGZK01000862">
    <property type="protein sequence ID" value="GBP63194.1"/>
    <property type="molecule type" value="Genomic_DNA"/>
</dbReference>
<reference evidence="2 3" key="1">
    <citation type="journal article" date="2019" name="Commun. Biol.">
        <title>The bagworm genome reveals a unique fibroin gene that provides high tensile strength.</title>
        <authorList>
            <person name="Kono N."/>
            <person name="Nakamura H."/>
            <person name="Ohtoshi R."/>
            <person name="Tomita M."/>
            <person name="Numata K."/>
            <person name="Arakawa K."/>
        </authorList>
    </citation>
    <scope>NUCLEOTIDE SEQUENCE [LARGE SCALE GENOMIC DNA]</scope>
</reference>
<gene>
    <name evidence="2" type="ORF">EVAR_102358_1</name>
</gene>
<evidence type="ECO:0000256" key="1">
    <source>
        <dbReference type="SAM" id="MobiDB-lite"/>
    </source>
</evidence>
<protein>
    <submittedName>
        <fullName evidence="2">Uncharacterized protein</fullName>
    </submittedName>
</protein>
<dbReference type="Gene3D" id="2.160.10.10">
    <property type="entry name" value="Hexapeptide repeat proteins"/>
    <property type="match status" value="1"/>
</dbReference>
<name>A0A4C1XKZ3_EUMVA</name>
<keyword evidence="3" id="KW-1185">Reference proteome</keyword>
<dbReference type="SUPFAM" id="SSF51161">
    <property type="entry name" value="Trimeric LpxA-like enzymes"/>
    <property type="match status" value="1"/>
</dbReference>
<evidence type="ECO:0000313" key="3">
    <source>
        <dbReference type="Proteomes" id="UP000299102"/>
    </source>
</evidence>
<dbReference type="InterPro" id="IPR011004">
    <property type="entry name" value="Trimer_LpxA-like_sf"/>
</dbReference>
<feature type="compositionally biased region" description="Basic and acidic residues" evidence="1">
    <location>
        <begin position="159"/>
        <end position="168"/>
    </location>
</feature>
<accession>A0A4C1XKZ3</accession>